<evidence type="ECO:0000256" key="8">
    <source>
        <dbReference type="ARBA" id="ARBA00022964"/>
    </source>
</evidence>
<evidence type="ECO:0000256" key="23">
    <source>
        <dbReference type="SAM" id="Coils"/>
    </source>
</evidence>
<keyword evidence="10" id="KW-0408">Iron</keyword>
<evidence type="ECO:0000256" key="19">
    <source>
        <dbReference type="ARBA" id="ARBA00048158"/>
    </source>
</evidence>
<evidence type="ECO:0000256" key="3">
    <source>
        <dbReference type="ARBA" id="ARBA00006264"/>
    </source>
</evidence>
<evidence type="ECO:0000313" key="26">
    <source>
        <dbReference type="EMBL" id="CAD8258945.1"/>
    </source>
</evidence>
<evidence type="ECO:0000256" key="7">
    <source>
        <dbReference type="ARBA" id="ARBA00022723"/>
    </source>
</evidence>
<accession>A0A7R9U9D2</accession>
<dbReference type="GO" id="GO:0042245">
    <property type="term" value="P:RNA repair"/>
    <property type="evidence" value="ECO:0007669"/>
    <property type="project" value="InterPro"/>
</dbReference>
<evidence type="ECO:0000256" key="12">
    <source>
        <dbReference type="ARBA" id="ARBA00030404"/>
    </source>
</evidence>
<keyword evidence="23" id="KW-0175">Coiled coil</keyword>
<name>A0A7R9U9D2_9STRA</name>
<dbReference type="InterPro" id="IPR037151">
    <property type="entry name" value="AlkB-like_sf"/>
</dbReference>
<feature type="region of interest" description="Disordered" evidence="24">
    <location>
        <begin position="503"/>
        <end position="564"/>
    </location>
</feature>
<comment type="similarity">
    <text evidence="3">Belongs to the fto family.</text>
</comment>
<comment type="catalytic activity">
    <reaction evidence="20">
        <text>a 5'-end (N(7)-methyl 5'-triphosphoguanosine)-(N(6),2'-O-dimethyladenosine) in U6 snRNA + 2-oxoglutarate + O2 = a 5'-end (N(7)-methyl 5'-triphosphoguanosine)-(2'-O-methyladenosine) in U6 snRNA + formaldehyde + succinate + CO2</text>
        <dbReference type="Rhea" id="RHEA:57904"/>
        <dbReference type="Rhea" id="RHEA-COMP:15030"/>
        <dbReference type="Rhea" id="RHEA-COMP:15031"/>
        <dbReference type="ChEBI" id="CHEBI:15379"/>
        <dbReference type="ChEBI" id="CHEBI:16526"/>
        <dbReference type="ChEBI" id="CHEBI:16810"/>
        <dbReference type="ChEBI" id="CHEBI:16842"/>
        <dbReference type="ChEBI" id="CHEBI:30031"/>
        <dbReference type="ChEBI" id="CHEBI:85958"/>
        <dbReference type="ChEBI" id="CHEBI:85959"/>
    </reaction>
</comment>
<dbReference type="InterPro" id="IPR024366">
    <property type="entry name" value="FTO_C"/>
</dbReference>
<keyword evidence="8" id="KW-0223">Dioxygenase</keyword>
<keyword evidence="6" id="KW-0963">Cytoplasm</keyword>
<dbReference type="GO" id="GO:0035516">
    <property type="term" value="F:broad specificity oxidative DNA demethylase activity"/>
    <property type="evidence" value="ECO:0007669"/>
    <property type="project" value="InterPro"/>
</dbReference>
<feature type="compositionally biased region" description="Low complexity" evidence="24">
    <location>
        <begin position="518"/>
        <end position="530"/>
    </location>
</feature>
<evidence type="ECO:0000256" key="2">
    <source>
        <dbReference type="ARBA" id="ARBA00004496"/>
    </source>
</evidence>
<comment type="subunit">
    <text evidence="17">Monomer. May also exist as homodimer.</text>
</comment>
<evidence type="ECO:0000256" key="22">
    <source>
        <dbReference type="ARBA" id="ARBA00049565"/>
    </source>
</evidence>
<dbReference type="InterPro" id="IPR024367">
    <property type="entry name" value="FTO_cat_dom"/>
</dbReference>
<evidence type="ECO:0000256" key="24">
    <source>
        <dbReference type="SAM" id="MobiDB-lite"/>
    </source>
</evidence>
<sequence length="564" mass="64511">MDMSDVSQRQKKRAKRRRPVADADFKGFVREEPRWVPPEVHLRTRRALLTLKELGYYIYDVTQPLGLFSELKRTFVSRILVGKEGYTYKYLNLRMFGIPFEGAALDSHPNSRLREALRCLKRLNSTLRRRAEELRAQRGLGEEVSADFNVILINRMGSEDERDELQRKRSLKRDAELGNARVRVSWHADSSLVHFSTIAVYHLLNPEDEVSPQKANQRDYHWKVALRRQIDAEGPHAGRSRRAGNEDLSGGTRPRTASLGPSGSTYYMLGDFNHHHQHAVLAGACERISTTHRVGRSEGHQAQLVIDAARKVLATPKKCLKQWARESRMLDEVEFEWLRQWYIQGAQHAEQRLPFWGKYIEELEAIWRDLEDKEALKVGMLRNASRVIRGRRQQGALASFSRRERKHAEAVDQMGGSKAFAQMEEILRARQRKRDGWAARAADKLWEALPEEMRPLPLLFLQRGEGGNDGRQSASEEAREPPCLPISLAETIQAIQEQRITYEASEASSISTKTASRTPKVPKATKVPKVPKVPKTPKTPKPPKTPETLPATGRKATKKRKRGR</sequence>
<feature type="domain" description="Alpha-ketoglutarate-dependent dioxygenase FTO catalytic" evidence="25">
    <location>
        <begin position="15"/>
        <end position="297"/>
    </location>
</feature>
<evidence type="ECO:0000256" key="9">
    <source>
        <dbReference type="ARBA" id="ARBA00023002"/>
    </source>
</evidence>
<feature type="coiled-coil region" evidence="23">
    <location>
        <begin position="110"/>
        <end position="137"/>
    </location>
</feature>
<dbReference type="Pfam" id="PF12933">
    <property type="entry name" value="FTO_NTD"/>
    <property type="match status" value="1"/>
</dbReference>
<gene>
    <name evidence="26" type="ORF">PPYR1160_LOCUS8446</name>
</gene>
<evidence type="ECO:0000256" key="18">
    <source>
        <dbReference type="ARBA" id="ARBA00047457"/>
    </source>
</evidence>
<dbReference type="EMBL" id="HBEA01011050">
    <property type="protein sequence ID" value="CAD8258945.1"/>
    <property type="molecule type" value="Transcribed_RNA"/>
</dbReference>
<feature type="compositionally biased region" description="Polar residues" evidence="24">
    <location>
        <begin position="506"/>
        <end position="517"/>
    </location>
</feature>
<evidence type="ECO:0000256" key="11">
    <source>
        <dbReference type="ARBA" id="ARBA00023242"/>
    </source>
</evidence>
<dbReference type="GO" id="GO:0008198">
    <property type="term" value="F:ferrous iron binding"/>
    <property type="evidence" value="ECO:0007669"/>
    <property type="project" value="TreeGrafter"/>
</dbReference>
<evidence type="ECO:0000256" key="14">
    <source>
        <dbReference type="ARBA" id="ARBA00030557"/>
    </source>
</evidence>
<dbReference type="AlphaFoldDB" id="A0A7R9U9D2"/>
<evidence type="ECO:0000256" key="6">
    <source>
        <dbReference type="ARBA" id="ARBA00022490"/>
    </source>
</evidence>
<dbReference type="EC" id="1.14.11.53" evidence="4"/>
<dbReference type="InterPro" id="IPR032868">
    <property type="entry name" value="FTO"/>
</dbReference>
<protein>
    <recommendedName>
        <fullName evidence="5">Alpha-ketoglutarate-dependent dioxygenase FTO</fullName>
        <ecNumber evidence="4">1.14.11.53</ecNumber>
    </recommendedName>
    <alternativeName>
        <fullName evidence="12">U6 small nuclear RNA (2'-O-methyladenosine-N(6)-)-demethylase FTO</fullName>
    </alternativeName>
    <alternativeName>
        <fullName evidence="13">U6 small nuclear RNA N(6)-methyladenosine-demethylase FTO</fullName>
    </alternativeName>
    <alternativeName>
        <fullName evidence="15">mRNA (2'-O-methyladenosine-N(6)-)-demethylase FTO</fullName>
    </alternativeName>
    <alternativeName>
        <fullName evidence="16">mRNA N(6)-methyladenosine demethylase FTO</fullName>
    </alternativeName>
    <alternativeName>
        <fullName evidence="14">tRNA N1-methyl adenine demethylase FTO</fullName>
    </alternativeName>
</protein>
<evidence type="ECO:0000256" key="1">
    <source>
        <dbReference type="ARBA" id="ARBA00004324"/>
    </source>
</evidence>
<evidence type="ECO:0000256" key="10">
    <source>
        <dbReference type="ARBA" id="ARBA00023004"/>
    </source>
</evidence>
<evidence type="ECO:0000256" key="17">
    <source>
        <dbReference type="ARBA" id="ARBA00046452"/>
    </source>
</evidence>
<keyword evidence="9" id="KW-0560">Oxidoreductase</keyword>
<dbReference type="GO" id="GO:0016607">
    <property type="term" value="C:nuclear speck"/>
    <property type="evidence" value="ECO:0007669"/>
    <property type="project" value="UniProtKB-SubCell"/>
</dbReference>
<dbReference type="GO" id="GO:0006307">
    <property type="term" value="P:DNA alkylation repair"/>
    <property type="evidence" value="ECO:0007669"/>
    <property type="project" value="InterPro"/>
</dbReference>
<reference evidence="26" key="1">
    <citation type="submission" date="2021-01" db="EMBL/GenBank/DDBJ databases">
        <authorList>
            <person name="Corre E."/>
            <person name="Pelletier E."/>
            <person name="Niang G."/>
            <person name="Scheremetjew M."/>
            <person name="Finn R."/>
            <person name="Kale V."/>
            <person name="Holt S."/>
            <person name="Cochrane G."/>
            <person name="Meng A."/>
            <person name="Brown T."/>
            <person name="Cohen L."/>
        </authorList>
    </citation>
    <scope>NUCLEOTIDE SEQUENCE</scope>
    <source>
        <strain evidence="26">CCMP2078</strain>
    </source>
</reference>
<evidence type="ECO:0000256" key="21">
    <source>
        <dbReference type="ARBA" id="ARBA00049056"/>
    </source>
</evidence>
<evidence type="ECO:0000256" key="4">
    <source>
        <dbReference type="ARBA" id="ARBA00012931"/>
    </source>
</evidence>
<dbReference type="PANTHER" id="PTHR31291">
    <property type="entry name" value="ALPHA-KETOGLUTARATE-DEPENDENT DIOXYGENASE FTO"/>
    <property type="match status" value="1"/>
</dbReference>
<keyword evidence="11" id="KW-0539">Nucleus</keyword>
<dbReference type="InterPro" id="IPR038413">
    <property type="entry name" value="FTO_C_sf"/>
</dbReference>
<feature type="region of interest" description="Disordered" evidence="24">
    <location>
        <begin position="461"/>
        <end position="482"/>
    </location>
</feature>
<comment type="catalytic activity">
    <reaction evidence="19">
        <text>an N(6)-methyladenosine in mRNA + 2-oxoglutarate + O2 = an adenosine in mRNA + formaldehyde + succinate + CO2</text>
        <dbReference type="Rhea" id="RHEA:49520"/>
        <dbReference type="Rhea" id="RHEA-COMP:12414"/>
        <dbReference type="Rhea" id="RHEA-COMP:12417"/>
        <dbReference type="ChEBI" id="CHEBI:15379"/>
        <dbReference type="ChEBI" id="CHEBI:16526"/>
        <dbReference type="ChEBI" id="CHEBI:16810"/>
        <dbReference type="ChEBI" id="CHEBI:16842"/>
        <dbReference type="ChEBI" id="CHEBI:30031"/>
        <dbReference type="ChEBI" id="CHEBI:74411"/>
        <dbReference type="ChEBI" id="CHEBI:74449"/>
        <dbReference type="EC" id="1.14.11.53"/>
    </reaction>
</comment>
<comment type="subcellular location">
    <subcellularLocation>
        <location evidence="2">Cytoplasm</location>
    </subcellularLocation>
    <subcellularLocation>
        <location evidence="1">Nucleus speckle</location>
    </subcellularLocation>
</comment>
<dbReference type="GO" id="GO:0040014">
    <property type="term" value="P:regulation of multicellular organism growth"/>
    <property type="evidence" value="ECO:0007669"/>
    <property type="project" value="InterPro"/>
</dbReference>
<comment type="catalytic activity">
    <reaction evidence="21">
        <text>N(6)-methyladenosine in U6 snRNA + 2-oxoglutarate + O2 = adenosine in U6 snRNA + formaldehyde + succinate + CO2</text>
        <dbReference type="Rhea" id="RHEA:57900"/>
        <dbReference type="Rhea" id="RHEA-COMP:13573"/>
        <dbReference type="Rhea" id="RHEA-COMP:13574"/>
        <dbReference type="ChEBI" id="CHEBI:15379"/>
        <dbReference type="ChEBI" id="CHEBI:16526"/>
        <dbReference type="ChEBI" id="CHEBI:16810"/>
        <dbReference type="ChEBI" id="CHEBI:16842"/>
        <dbReference type="ChEBI" id="CHEBI:30031"/>
        <dbReference type="ChEBI" id="CHEBI:74411"/>
        <dbReference type="ChEBI" id="CHEBI:74449"/>
    </reaction>
</comment>
<evidence type="ECO:0000259" key="25">
    <source>
        <dbReference type="SMART" id="SM01223"/>
    </source>
</evidence>
<feature type="compositionally biased region" description="Basic residues" evidence="24">
    <location>
        <begin position="555"/>
        <end position="564"/>
    </location>
</feature>
<evidence type="ECO:0000256" key="13">
    <source>
        <dbReference type="ARBA" id="ARBA00030546"/>
    </source>
</evidence>
<comment type="catalytic activity">
    <reaction evidence="22">
        <text>a 5'-end (N(7)-methyl 5'-triphosphoguanosine)-(N(6),2'-O-dimethyladenosine) in mRNA + 2-oxoglutarate + O2 = a 5'-end (N(7)-methyl 5'-triphosphoguanosine)-(2'-O-methyladenosine) in mRNA + formaldehyde + succinate + CO2</text>
        <dbReference type="Rhea" id="RHEA:57896"/>
        <dbReference type="Rhea" id="RHEA-COMP:11518"/>
        <dbReference type="Rhea" id="RHEA-COMP:11519"/>
        <dbReference type="ChEBI" id="CHEBI:15379"/>
        <dbReference type="ChEBI" id="CHEBI:16526"/>
        <dbReference type="ChEBI" id="CHEBI:16810"/>
        <dbReference type="ChEBI" id="CHEBI:16842"/>
        <dbReference type="ChEBI" id="CHEBI:30031"/>
        <dbReference type="ChEBI" id="CHEBI:85958"/>
        <dbReference type="ChEBI" id="CHEBI:85959"/>
    </reaction>
</comment>
<dbReference type="SMART" id="SM01223">
    <property type="entry name" value="FTO_NTD"/>
    <property type="match status" value="1"/>
</dbReference>
<evidence type="ECO:0000256" key="15">
    <source>
        <dbReference type="ARBA" id="ARBA00032169"/>
    </source>
</evidence>
<dbReference type="Gene3D" id="1.20.58.1470">
    <property type="entry name" value="FTO C-terminal domain"/>
    <property type="match status" value="1"/>
</dbReference>
<evidence type="ECO:0000256" key="20">
    <source>
        <dbReference type="ARBA" id="ARBA00048582"/>
    </source>
</evidence>
<evidence type="ECO:0000256" key="16">
    <source>
        <dbReference type="ARBA" id="ARBA00032950"/>
    </source>
</evidence>
<dbReference type="GO" id="GO:1990931">
    <property type="term" value="F:mRNA N6-methyladenosine dioxygenase activity"/>
    <property type="evidence" value="ECO:0007669"/>
    <property type="project" value="UniProtKB-EC"/>
</dbReference>
<evidence type="ECO:0000256" key="5">
    <source>
        <dbReference type="ARBA" id="ARBA00013477"/>
    </source>
</evidence>
<proteinExistence type="inferred from homology"/>
<dbReference type="PANTHER" id="PTHR31291:SF2">
    <property type="entry name" value="ALPHA-KETOGLUTARATE-DEPENDENT DIOXYGENASE FTO"/>
    <property type="match status" value="1"/>
</dbReference>
<comment type="catalytic activity">
    <reaction evidence="18">
        <text>an N(1)-methyladenosine in tRNA + 2-oxoglutarate + O2 = an adenosine in tRNA + formaldehyde + succinate + CO2</text>
        <dbReference type="Rhea" id="RHEA:54576"/>
        <dbReference type="Rhea" id="RHEA-COMP:10242"/>
        <dbReference type="Rhea" id="RHEA-COMP:12312"/>
        <dbReference type="ChEBI" id="CHEBI:15379"/>
        <dbReference type="ChEBI" id="CHEBI:16526"/>
        <dbReference type="ChEBI" id="CHEBI:16810"/>
        <dbReference type="ChEBI" id="CHEBI:16842"/>
        <dbReference type="ChEBI" id="CHEBI:30031"/>
        <dbReference type="ChEBI" id="CHEBI:74411"/>
        <dbReference type="ChEBI" id="CHEBI:74491"/>
    </reaction>
</comment>
<dbReference type="GO" id="GO:0005737">
    <property type="term" value="C:cytoplasm"/>
    <property type="evidence" value="ECO:0007669"/>
    <property type="project" value="UniProtKB-SubCell"/>
</dbReference>
<keyword evidence="7" id="KW-0479">Metal-binding</keyword>
<dbReference type="Pfam" id="PF12934">
    <property type="entry name" value="FTO_CTD"/>
    <property type="match status" value="1"/>
</dbReference>
<feature type="region of interest" description="Disordered" evidence="24">
    <location>
        <begin position="231"/>
        <end position="261"/>
    </location>
</feature>
<organism evidence="26">
    <name type="scientific">Pinguiococcus pyrenoidosus</name>
    <dbReference type="NCBI Taxonomy" id="172671"/>
    <lineage>
        <taxon>Eukaryota</taxon>
        <taxon>Sar</taxon>
        <taxon>Stramenopiles</taxon>
        <taxon>Ochrophyta</taxon>
        <taxon>Pinguiophyceae</taxon>
        <taxon>Pinguiochrysidales</taxon>
        <taxon>Pinguiochrysidaceae</taxon>
        <taxon>Pinguiococcus</taxon>
    </lineage>
</organism>
<dbReference type="Gene3D" id="2.60.120.590">
    <property type="entry name" value="Alpha-ketoglutarate-dependent dioxygenase AlkB-like"/>
    <property type="match status" value="1"/>
</dbReference>